<accession>A0AAV7F619</accession>
<evidence type="ECO:0000256" key="4">
    <source>
        <dbReference type="ARBA" id="ARBA00022968"/>
    </source>
</evidence>
<organism evidence="8 9">
    <name type="scientific">Aristolochia fimbriata</name>
    <name type="common">White veined hardy Dutchman's pipe vine</name>
    <dbReference type="NCBI Taxonomy" id="158543"/>
    <lineage>
        <taxon>Eukaryota</taxon>
        <taxon>Viridiplantae</taxon>
        <taxon>Streptophyta</taxon>
        <taxon>Embryophyta</taxon>
        <taxon>Tracheophyta</taxon>
        <taxon>Spermatophyta</taxon>
        <taxon>Magnoliopsida</taxon>
        <taxon>Magnoliidae</taxon>
        <taxon>Piperales</taxon>
        <taxon>Aristolochiaceae</taxon>
        <taxon>Aristolochia</taxon>
    </lineage>
</organism>
<dbReference type="InterPro" id="IPR004263">
    <property type="entry name" value="Exostosin"/>
</dbReference>
<evidence type="ECO:0000256" key="3">
    <source>
        <dbReference type="ARBA" id="ARBA00022676"/>
    </source>
</evidence>
<protein>
    <recommendedName>
        <fullName evidence="7">Exostosin GT47 domain-containing protein</fullName>
    </recommendedName>
</protein>
<feature type="compositionally biased region" description="Basic and acidic residues" evidence="6">
    <location>
        <begin position="359"/>
        <end position="368"/>
    </location>
</feature>
<comment type="subcellular location">
    <subcellularLocation>
        <location evidence="1">Golgi apparatus membrane</location>
        <topology evidence="1">Single-pass type II membrane protein</topology>
    </subcellularLocation>
</comment>
<keyword evidence="9" id="KW-1185">Reference proteome</keyword>
<evidence type="ECO:0000313" key="8">
    <source>
        <dbReference type="EMBL" id="KAG9455281.1"/>
    </source>
</evidence>
<evidence type="ECO:0000259" key="7">
    <source>
        <dbReference type="Pfam" id="PF03016"/>
    </source>
</evidence>
<evidence type="ECO:0000256" key="1">
    <source>
        <dbReference type="ARBA" id="ARBA00004323"/>
    </source>
</evidence>
<dbReference type="EMBL" id="JAINDJ010000003">
    <property type="protein sequence ID" value="KAG9455281.1"/>
    <property type="molecule type" value="Genomic_DNA"/>
</dbReference>
<keyword evidence="4" id="KW-0812">Transmembrane</keyword>
<dbReference type="GO" id="GO:0000139">
    <property type="term" value="C:Golgi membrane"/>
    <property type="evidence" value="ECO:0007669"/>
    <property type="project" value="UniProtKB-SubCell"/>
</dbReference>
<dbReference type="GO" id="GO:0016757">
    <property type="term" value="F:glycosyltransferase activity"/>
    <property type="evidence" value="ECO:0007669"/>
    <property type="project" value="UniProtKB-KW"/>
</dbReference>
<keyword evidence="5" id="KW-0333">Golgi apparatus</keyword>
<dbReference type="Proteomes" id="UP000825729">
    <property type="component" value="Unassembled WGS sequence"/>
</dbReference>
<evidence type="ECO:0000313" key="9">
    <source>
        <dbReference type="Proteomes" id="UP000825729"/>
    </source>
</evidence>
<comment type="similarity">
    <text evidence="2">Belongs to the glycosyltransferase 47 family.</text>
</comment>
<gene>
    <name evidence="8" type="ORF">H6P81_008185</name>
</gene>
<feature type="region of interest" description="Disordered" evidence="6">
    <location>
        <begin position="350"/>
        <end position="379"/>
    </location>
</feature>
<evidence type="ECO:0000256" key="2">
    <source>
        <dbReference type="ARBA" id="ARBA00010271"/>
    </source>
</evidence>
<proteinExistence type="inferred from homology"/>
<keyword evidence="3" id="KW-0808">Transferase</keyword>
<keyword evidence="3" id="KW-0328">Glycosyltransferase</keyword>
<dbReference type="InterPro" id="IPR040911">
    <property type="entry name" value="Exostosin_GT47"/>
</dbReference>
<keyword evidence="4" id="KW-0735">Signal-anchor</keyword>
<dbReference type="Pfam" id="PF03016">
    <property type="entry name" value="Exostosin_GT47"/>
    <property type="match status" value="1"/>
</dbReference>
<name>A0AAV7F619_ARIFI</name>
<evidence type="ECO:0000256" key="5">
    <source>
        <dbReference type="ARBA" id="ARBA00023034"/>
    </source>
</evidence>
<dbReference type="PANTHER" id="PTHR11062:SF117">
    <property type="entry name" value="XYLOGLUCAN-SPECIFIC GALACTURONOSYLTRANSFERASE 1"/>
    <property type="match status" value="1"/>
</dbReference>
<evidence type="ECO:0000256" key="6">
    <source>
        <dbReference type="SAM" id="MobiDB-lite"/>
    </source>
</evidence>
<feature type="domain" description="Exostosin GT47" evidence="7">
    <location>
        <begin position="164"/>
        <end position="274"/>
    </location>
</feature>
<dbReference type="PANTHER" id="PTHR11062">
    <property type="entry name" value="EXOSTOSIN HEPARAN SULFATE GLYCOSYLTRANSFERASE -RELATED"/>
    <property type="match status" value="1"/>
</dbReference>
<dbReference type="AlphaFoldDB" id="A0AAV7F619"/>
<reference evidence="8 9" key="1">
    <citation type="submission" date="2021-07" db="EMBL/GenBank/DDBJ databases">
        <title>The Aristolochia fimbriata genome: insights into angiosperm evolution, floral development and chemical biosynthesis.</title>
        <authorList>
            <person name="Jiao Y."/>
        </authorList>
    </citation>
    <scope>NUCLEOTIDE SEQUENCE [LARGE SCALE GENOMIC DNA]</scope>
    <source>
        <strain evidence="8">IBCAS-2021</strain>
        <tissue evidence="8">Leaf</tissue>
    </source>
</reference>
<comment type="caution">
    <text evidence="8">The sequence shown here is derived from an EMBL/GenBank/DDBJ whole genome shotgun (WGS) entry which is preliminary data.</text>
</comment>
<sequence>MAISTVFQKRAGSSQAKKAAKESALFHLLVKRSIPVPPIVLLLIMLTICRNSTRSFILNRTPEQYLRRRRTHHVPQYHQSHHTDTASIKNALTSTWTTNPDEVDEKKKNAIDVKRESDDNVVGNSVEDEIEIAVNAVKEQMRTFRSSSSSSTRNINAVTRSSSCDGRGVFVYNLPPKFNTDLVRQCWNLLSWVDFCAYLTNDAMGDPIPELCKGRYNNHQYSLEPVFHSRILNHPCRVNNSDEARLFYVPFYGGIDVLRWHFKINVSEENPTKLLIERQPWHENDVEPHEAVDRTATVARERRRGPTPDPIPSPLRSRYRTMAIEARPCRAPPPVHVALAGGLHQIFGVHRPGGGEAEESGRGGETERGPYSQTGRDEEVYSSRADARFGLWRFHCGFDKFEDAFSISMNNLLDRVGRATS</sequence>